<protein>
    <submittedName>
        <fullName evidence="2">Uncharacterized protein</fullName>
    </submittedName>
</protein>
<comment type="caution">
    <text evidence="2">The sequence shown here is derived from an EMBL/GenBank/DDBJ whole genome shotgun (WGS) entry which is preliminary data.</text>
</comment>
<feature type="transmembrane region" description="Helical" evidence="1">
    <location>
        <begin position="69"/>
        <end position="88"/>
    </location>
</feature>
<name>A0ABR3NKD3_9TELE</name>
<evidence type="ECO:0000313" key="3">
    <source>
        <dbReference type="Proteomes" id="UP001558613"/>
    </source>
</evidence>
<organism evidence="2 3">
    <name type="scientific">Cirrhinus molitorella</name>
    <name type="common">mud carp</name>
    <dbReference type="NCBI Taxonomy" id="172907"/>
    <lineage>
        <taxon>Eukaryota</taxon>
        <taxon>Metazoa</taxon>
        <taxon>Chordata</taxon>
        <taxon>Craniata</taxon>
        <taxon>Vertebrata</taxon>
        <taxon>Euteleostomi</taxon>
        <taxon>Actinopterygii</taxon>
        <taxon>Neopterygii</taxon>
        <taxon>Teleostei</taxon>
        <taxon>Ostariophysi</taxon>
        <taxon>Cypriniformes</taxon>
        <taxon>Cyprinidae</taxon>
        <taxon>Labeoninae</taxon>
        <taxon>Labeonini</taxon>
        <taxon>Cirrhinus</taxon>
    </lineage>
</organism>
<keyword evidence="3" id="KW-1185">Reference proteome</keyword>
<evidence type="ECO:0000256" key="1">
    <source>
        <dbReference type="SAM" id="Phobius"/>
    </source>
</evidence>
<sequence>MVRNTIHLNEGTVGNISCSVKNHVSHSQKTIRVKTLSCDHQHTDISNEWYSFSNFSIKLCVQCLCGLCWSGVFQLMVLLGLLGGFHIYMRHTSGKKQEDQQE</sequence>
<keyword evidence="1" id="KW-0812">Transmembrane</keyword>
<reference evidence="2 3" key="1">
    <citation type="submission" date="2023-09" db="EMBL/GenBank/DDBJ databases">
        <authorList>
            <person name="Wang M."/>
        </authorList>
    </citation>
    <scope>NUCLEOTIDE SEQUENCE [LARGE SCALE GENOMIC DNA]</scope>
    <source>
        <strain evidence="2">GT-2023</strain>
        <tissue evidence="2">Liver</tissue>
    </source>
</reference>
<keyword evidence="1" id="KW-0472">Membrane</keyword>
<dbReference type="Proteomes" id="UP001558613">
    <property type="component" value="Unassembled WGS sequence"/>
</dbReference>
<proteinExistence type="predicted"/>
<dbReference type="EMBL" id="JAYMGO010000003">
    <property type="protein sequence ID" value="KAL1277297.1"/>
    <property type="molecule type" value="Genomic_DNA"/>
</dbReference>
<keyword evidence="1" id="KW-1133">Transmembrane helix</keyword>
<accession>A0ABR3NKD3</accession>
<evidence type="ECO:0000313" key="2">
    <source>
        <dbReference type="EMBL" id="KAL1277297.1"/>
    </source>
</evidence>
<gene>
    <name evidence="2" type="ORF">QQF64_023970</name>
</gene>